<organism evidence="1 2">
    <name type="scientific">Glossina palpalis gambiensis</name>
    <dbReference type="NCBI Taxonomy" id="67801"/>
    <lineage>
        <taxon>Eukaryota</taxon>
        <taxon>Metazoa</taxon>
        <taxon>Ecdysozoa</taxon>
        <taxon>Arthropoda</taxon>
        <taxon>Hexapoda</taxon>
        <taxon>Insecta</taxon>
        <taxon>Pterygota</taxon>
        <taxon>Neoptera</taxon>
        <taxon>Endopterygota</taxon>
        <taxon>Diptera</taxon>
        <taxon>Brachycera</taxon>
        <taxon>Muscomorpha</taxon>
        <taxon>Hippoboscoidea</taxon>
        <taxon>Glossinidae</taxon>
        <taxon>Glossina</taxon>
    </lineage>
</organism>
<protein>
    <submittedName>
        <fullName evidence="1">Uncharacterized protein</fullName>
    </submittedName>
</protein>
<name>A0A1B0B3M3_9MUSC</name>
<dbReference type="EnsemblMetazoa" id="GPPI017731-RA">
    <property type="protein sequence ID" value="GPPI017731-PA"/>
    <property type="gene ID" value="GPPI017731"/>
</dbReference>
<sequence length="80" mass="9322">MSFNIRSELFYKFVQKFQSINYCNQIPIKAMTLNNRRFKVKKIYQPGEARILERLSPLASAAALGMCVSRALKKLYSCKR</sequence>
<keyword evidence="2" id="KW-1185">Reference proteome</keyword>
<dbReference type="Proteomes" id="UP000092460">
    <property type="component" value="Unassembled WGS sequence"/>
</dbReference>
<dbReference type="VEuPathDB" id="VectorBase:GPPI017731"/>
<dbReference type="AlphaFoldDB" id="A0A1B0B3M3"/>
<evidence type="ECO:0000313" key="2">
    <source>
        <dbReference type="Proteomes" id="UP000092460"/>
    </source>
</evidence>
<reference evidence="2" key="1">
    <citation type="submission" date="2015-01" db="EMBL/GenBank/DDBJ databases">
        <authorList>
            <person name="Aksoy S."/>
            <person name="Warren W."/>
            <person name="Wilson R.K."/>
        </authorList>
    </citation>
    <scope>NUCLEOTIDE SEQUENCE [LARGE SCALE GENOMIC DNA]</scope>
    <source>
        <strain evidence="2">IAEA</strain>
    </source>
</reference>
<proteinExistence type="predicted"/>
<reference evidence="1" key="2">
    <citation type="submission" date="2020-05" db="UniProtKB">
        <authorList>
            <consortium name="EnsemblMetazoa"/>
        </authorList>
    </citation>
    <scope>IDENTIFICATION</scope>
    <source>
        <strain evidence="1">IAEA</strain>
    </source>
</reference>
<dbReference type="EMBL" id="JXJN01007899">
    <property type="status" value="NOT_ANNOTATED_CDS"/>
    <property type="molecule type" value="Genomic_DNA"/>
</dbReference>
<accession>A0A1B0B3M3</accession>
<evidence type="ECO:0000313" key="1">
    <source>
        <dbReference type="EnsemblMetazoa" id="GPPI017731-PA"/>
    </source>
</evidence>